<dbReference type="GO" id="GO:0008408">
    <property type="term" value="F:3'-5' exonuclease activity"/>
    <property type="evidence" value="ECO:0007669"/>
    <property type="project" value="InterPro"/>
</dbReference>
<dbReference type="Gene3D" id="3.20.20.140">
    <property type="entry name" value="Metal-dependent hydrolases"/>
    <property type="match status" value="1"/>
</dbReference>
<reference evidence="13 14" key="1">
    <citation type="submission" date="2017-05" db="EMBL/GenBank/DDBJ databases">
        <title>Lactobacillus nurukis nov., sp. nov., isolated from nuruk.</title>
        <authorList>
            <person name="Kim S.-J."/>
        </authorList>
    </citation>
    <scope>NUCLEOTIDE SEQUENCE [LARGE SCALE GENOMIC DNA]</scope>
    <source>
        <strain evidence="13 14">SYF10-1a</strain>
    </source>
</reference>
<dbReference type="NCBIfam" id="TIGR00594">
    <property type="entry name" value="polc"/>
    <property type="match status" value="1"/>
</dbReference>
<dbReference type="InterPro" id="IPR041931">
    <property type="entry name" value="DNA_pol3_alpha_thumb_dom"/>
</dbReference>
<protein>
    <recommendedName>
        <fullName evidence="4">DNA polymerase III subunit alpha</fullName>
        <ecNumber evidence="3">2.7.7.7</ecNumber>
    </recommendedName>
</protein>
<comment type="catalytic activity">
    <reaction evidence="11">
        <text>DNA(n) + a 2'-deoxyribonucleoside 5'-triphosphate = DNA(n+1) + diphosphate</text>
        <dbReference type="Rhea" id="RHEA:22508"/>
        <dbReference type="Rhea" id="RHEA-COMP:17339"/>
        <dbReference type="Rhea" id="RHEA-COMP:17340"/>
        <dbReference type="ChEBI" id="CHEBI:33019"/>
        <dbReference type="ChEBI" id="CHEBI:61560"/>
        <dbReference type="ChEBI" id="CHEBI:173112"/>
        <dbReference type="EC" id="2.7.7.7"/>
    </reaction>
</comment>
<dbReference type="Proteomes" id="UP000235649">
    <property type="component" value="Unassembled WGS sequence"/>
</dbReference>
<dbReference type="InterPro" id="IPR011708">
    <property type="entry name" value="DNA_pol3_alpha_NTPase_dom"/>
</dbReference>
<comment type="function">
    <text evidence="9">DNA polymerase III is a complex, multichain enzyme responsible for most of the replicative synthesis in bacteria. This DNA polymerase also exhibits 3' to 5' exonuclease activity. The alpha chain is the DNA polymerase.</text>
</comment>
<dbReference type="GO" id="GO:0005737">
    <property type="term" value="C:cytoplasm"/>
    <property type="evidence" value="ECO:0007669"/>
    <property type="project" value="UniProtKB-SubCell"/>
</dbReference>
<dbReference type="Pfam" id="PF01336">
    <property type="entry name" value="tRNA_anti-codon"/>
    <property type="match status" value="1"/>
</dbReference>
<sequence>MQAQLQVMSSYSLLHSPAKLTELIDQSKALGYSAMALTDINNLYGSIDFYKYAKKIGIKPIIGVTIEISGLIDTENIYSLILLAKNNSGYRNLIKISSIIMSTKDAVQITDLKKYLNDLFIITPASKAEILKVKVDVSEYFKILTSIIESQNIFLGVNIYGKQIDNVKNIRQVASSQSLKTVALGDVRYVNEDDHLAYQVVNNLRTGQKFENLDQVVENGSHFLRKATDFETDFESFDMGDAVKNSYQLADECNVEIEFKETELPKFETPKNISSIDFLTDLTRKGLAKRFDGNVASNYIQRLNYELGVIDRMGFSDYFLIVWDVIKHAHEVGIKTGPGRGSAAGSLVSYCLGITQVDPIKYDLLFERFLNPQRVNMPDIDLDLPDDRRDEMVMYMHDKYGSDHMAQIITFGTLAAKMALRDISRTFSQTQFQMSQWSNAIPRKLNISLQESFDESANLRNLVDNSRENQLIFKVARRIEGIPRHYSTHAAGIVLSKKAMTDIVAVQLEADGINLTQQTKTNVESVGLLKMDFLGLKNLTILDKSIQAISQRCKRQFIPEKIPLDDVQTLNLFQKGATDGVFQFESDGIRSVLRQLKPTSFDDIVATNALYRPGPMQNISTFIARKHGEEPVTYPDKSLEKILQPTYGIIVYQEQVMQASSEMANFSLADADILRRAISKKNEQLIEENCQKFIAGAISQGHNKESAQKVYQYIEKFGNYGFNKSHSVAYSMIAFWLAYIKVHFPDIFYACLLNSNLNNETKVMTYIQDAKDSKVKILNVDINQSMYEFIDSDQSIRFGFLSIKGMRRDLAKEIIEQREKNGPYTSALNFLQRIDKRFVKTDYLEPMILSGTFDSFNRNRKELLYDFRDLIESIQLAGSNLSLFDVLDPKKHQVDDYTLTERLNQEKMYLGVYVSGHPVERYRNKILDTKTVKIADLTDNKNEIVNVLGLVKNLRVIRTKKGQRMCFMTIEDESGNISVTIFPKLFQKIEEMDLDGKIFLFVGRCSVGQRGDLELIADKLNDPKQYTVQLPDEKLYLRVLNKMDTPDNLKRLYQIIENSRGTMPVIIYREKKKQAILLKSNRWIDFNGDVKGKLEEFLGKKSVFVKKE</sequence>
<dbReference type="InterPro" id="IPR029460">
    <property type="entry name" value="DNAPol_HHH"/>
</dbReference>
<evidence type="ECO:0000256" key="5">
    <source>
        <dbReference type="ARBA" id="ARBA00022679"/>
    </source>
</evidence>
<dbReference type="GO" id="GO:0003887">
    <property type="term" value="F:DNA-directed DNA polymerase activity"/>
    <property type="evidence" value="ECO:0007669"/>
    <property type="project" value="UniProtKB-KW"/>
</dbReference>
<dbReference type="Pfam" id="PF07733">
    <property type="entry name" value="DNA_pol3_alpha"/>
    <property type="match status" value="1"/>
</dbReference>
<dbReference type="Pfam" id="PF17657">
    <property type="entry name" value="DNA_pol3_finger"/>
    <property type="match status" value="1"/>
</dbReference>
<comment type="subunit">
    <text evidence="10">DNA polymerase III contains a core (composed of alpha, epsilon and theta chains) that associates with a tau subunit. This core dimerizes to form the POLIII' complex. PolIII' associates with the gamma complex (composed of gamma, delta, delta', psi and chi chains) and with the beta chain to form the complete DNA polymerase III complex.</text>
</comment>
<dbReference type="SUPFAM" id="SSF50249">
    <property type="entry name" value="Nucleic acid-binding proteins"/>
    <property type="match status" value="1"/>
</dbReference>
<dbReference type="GO" id="GO:0006260">
    <property type="term" value="P:DNA replication"/>
    <property type="evidence" value="ECO:0007669"/>
    <property type="project" value="UniProtKB-KW"/>
</dbReference>
<comment type="subcellular location">
    <subcellularLocation>
        <location evidence="1">Cytoplasm</location>
    </subcellularLocation>
</comment>
<gene>
    <name evidence="13" type="ORF">CBP76_06650</name>
</gene>
<dbReference type="Pfam" id="PF14579">
    <property type="entry name" value="HHH_6"/>
    <property type="match status" value="1"/>
</dbReference>
<dbReference type="InterPro" id="IPR040982">
    <property type="entry name" value="DNA_pol3_finger"/>
</dbReference>
<evidence type="ECO:0000256" key="4">
    <source>
        <dbReference type="ARBA" id="ARBA00019114"/>
    </source>
</evidence>
<dbReference type="InterPro" id="IPR003141">
    <property type="entry name" value="Pol/His_phosphatase_N"/>
</dbReference>
<evidence type="ECO:0000256" key="8">
    <source>
        <dbReference type="ARBA" id="ARBA00022932"/>
    </source>
</evidence>
<evidence type="ECO:0000256" key="7">
    <source>
        <dbReference type="ARBA" id="ARBA00022705"/>
    </source>
</evidence>
<evidence type="ECO:0000256" key="3">
    <source>
        <dbReference type="ARBA" id="ARBA00012417"/>
    </source>
</evidence>
<evidence type="ECO:0000313" key="13">
    <source>
        <dbReference type="EMBL" id="PMD70306.1"/>
    </source>
</evidence>
<dbReference type="CDD" id="cd04485">
    <property type="entry name" value="DnaE_OBF"/>
    <property type="match status" value="1"/>
</dbReference>
<dbReference type="EC" id="2.7.7.7" evidence="3"/>
<keyword evidence="7" id="KW-0235">DNA replication</keyword>
<accession>A0A2N7AU43</accession>
<dbReference type="RefSeq" id="WP_102196153.1">
    <property type="nucleotide sequence ID" value="NZ_NIPR01000021.1"/>
</dbReference>
<evidence type="ECO:0000256" key="6">
    <source>
        <dbReference type="ARBA" id="ARBA00022695"/>
    </source>
</evidence>
<keyword evidence="8" id="KW-0239">DNA-directed DNA polymerase</keyword>
<dbReference type="InterPro" id="IPR012340">
    <property type="entry name" value="NA-bd_OB-fold"/>
</dbReference>
<feature type="domain" description="Polymerase/histidinol phosphatase N-terminal" evidence="12">
    <location>
        <begin position="3"/>
        <end position="70"/>
    </location>
</feature>
<dbReference type="SUPFAM" id="SSF89550">
    <property type="entry name" value="PHP domain-like"/>
    <property type="match status" value="1"/>
</dbReference>
<dbReference type="CDD" id="cd07431">
    <property type="entry name" value="PHP_PolIIIA"/>
    <property type="match status" value="1"/>
</dbReference>
<dbReference type="PANTHER" id="PTHR32294:SF0">
    <property type="entry name" value="DNA POLYMERASE III SUBUNIT ALPHA"/>
    <property type="match status" value="1"/>
</dbReference>
<dbReference type="InterPro" id="IPR004013">
    <property type="entry name" value="PHP_dom"/>
</dbReference>
<evidence type="ECO:0000256" key="2">
    <source>
        <dbReference type="ARBA" id="ARBA00009496"/>
    </source>
</evidence>
<organism evidence="13 14">
    <name type="scientific">Companilactobacillus nuruki</name>
    <dbReference type="NCBI Taxonomy" id="1993540"/>
    <lineage>
        <taxon>Bacteria</taxon>
        <taxon>Bacillati</taxon>
        <taxon>Bacillota</taxon>
        <taxon>Bacilli</taxon>
        <taxon>Lactobacillales</taxon>
        <taxon>Lactobacillaceae</taxon>
        <taxon>Companilactobacillus</taxon>
    </lineage>
</organism>
<dbReference type="Gene3D" id="2.40.50.140">
    <property type="entry name" value="Nucleic acid-binding proteins"/>
    <property type="match status" value="1"/>
</dbReference>
<name>A0A2N7AU43_9LACO</name>
<evidence type="ECO:0000256" key="1">
    <source>
        <dbReference type="ARBA" id="ARBA00004496"/>
    </source>
</evidence>
<dbReference type="SMART" id="SM00481">
    <property type="entry name" value="POLIIIAc"/>
    <property type="match status" value="1"/>
</dbReference>
<comment type="caution">
    <text evidence="13">The sequence shown here is derived from an EMBL/GenBank/DDBJ whole genome shotgun (WGS) entry which is preliminary data.</text>
</comment>
<evidence type="ECO:0000259" key="12">
    <source>
        <dbReference type="SMART" id="SM00481"/>
    </source>
</evidence>
<dbReference type="InterPro" id="IPR016195">
    <property type="entry name" value="Pol/histidinol_Pase-like"/>
</dbReference>
<dbReference type="OrthoDB" id="9803237at2"/>
<dbReference type="Gene3D" id="1.10.10.1600">
    <property type="entry name" value="Bacterial DNA polymerase III alpha subunit, thumb domain"/>
    <property type="match status" value="1"/>
</dbReference>
<dbReference type="InterPro" id="IPR004365">
    <property type="entry name" value="NA-bd_OB_tRNA"/>
</dbReference>
<evidence type="ECO:0000256" key="11">
    <source>
        <dbReference type="ARBA" id="ARBA00049244"/>
    </source>
</evidence>
<dbReference type="EMBL" id="NIPR01000021">
    <property type="protein sequence ID" value="PMD70306.1"/>
    <property type="molecule type" value="Genomic_DNA"/>
</dbReference>
<dbReference type="Gene3D" id="1.10.150.870">
    <property type="match status" value="1"/>
</dbReference>
<dbReference type="AlphaFoldDB" id="A0A2N7AU43"/>
<keyword evidence="14" id="KW-1185">Reference proteome</keyword>
<dbReference type="Pfam" id="PF02811">
    <property type="entry name" value="PHP"/>
    <property type="match status" value="1"/>
</dbReference>
<evidence type="ECO:0000256" key="9">
    <source>
        <dbReference type="ARBA" id="ARBA00025611"/>
    </source>
</evidence>
<dbReference type="NCBIfam" id="NF004226">
    <property type="entry name" value="PRK05673.1"/>
    <property type="match status" value="1"/>
</dbReference>
<keyword evidence="6" id="KW-0548">Nucleotidyltransferase</keyword>
<dbReference type="PANTHER" id="PTHR32294">
    <property type="entry name" value="DNA POLYMERASE III SUBUNIT ALPHA"/>
    <property type="match status" value="1"/>
</dbReference>
<dbReference type="GO" id="GO:0003676">
    <property type="term" value="F:nucleic acid binding"/>
    <property type="evidence" value="ECO:0007669"/>
    <property type="project" value="InterPro"/>
</dbReference>
<comment type="similarity">
    <text evidence="2">Belongs to the DNA polymerase type-C family. DnaE subfamily.</text>
</comment>
<keyword evidence="5" id="KW-0808">Transferase</keyword>
<proteinExistence type="inferred from homology"/>
<dbReference type="InterPro" id="IPR004805">
    <property type="entry name" value="DnaE2/DnaE/PolC"/>
</dbReference>
<evidence type="ECO:0000256" key="10">
    <source>
        <dbReference type="ARBA" id="ARBA00026073"/>
    </source>
</evidence>
<evidence type="ECO:0000313" key="14">
    <source>
        <dbReference type="Proteomes" id="UP000235649"/>
    </source>
</evidence>